<organism evidence="1 2">
    <name type="scientific">Lactuca virosa</name>
    <dbReference type="NCBI Taxonomy" id="75947"/>
    <lineage>
        <taxon>Eukaryota</taxon>
        <taxon>Viridiplantae</taxon>
        <taxon>Streptophyta</taxon>
        <taxon>Embryophyta</taxon>
        <taxon>Tracheophyta</taxon>
        <taxon>Spermatophyta</taxon>
        <taxon>Magnoliopsida</taxon>
        <taxon>eudicotyledons</taxon>
        <taxon>Gunneridae</taxon>
        <taxon>Pentapetalae</taxon>
        <taxon>asterids</taxon>
        <taxon>campanulids</taxon>
        <taxon>Asterales</taxon>
        <taxon>Asteraceae</taxon>
        <taxon>Cichorioideae</taxon>
        <taxon>Cichorieae</taxon>
        <taxon>Lactucinae</taxon>
        <taxon>Lactuca</taxon>
    </lineage>
</organism>
<protein>
    <submittedName>
        <fullName evidence="1">Uncharacterized protein</fullName>
    </submittedName>
</protein>
<name>A0AAU9PUZ5_9ASTR</name>
<evidence type="ECO:0000313" key="2">
    <source>
        <dbReference type="Proteomes" id="UP001157418"/>
    </source>
</evidence>
<gene>
    <name evidence="1" type="ORF">LVIROSA_LOCUS39012</name>
</gene>
<dbReference type="Proteomes" id="UP001157418">
    <property type="component" value="Unassembled WGS sequence"/>
</dbReference>
<reference evidence="1 2" key="1">
    <citation type="submission" date="2022-01" db="EMBL/GenBank/DDBJ databases">
        <authorList>
            <person name="Xiong W."/>
            <person name="Schranz E."/>
        </authorList>
    </citation>
    <scope>NUCLEOTIDE SEQUENCE [LARGE SCALE GENOMIC DNA]</scope>
</reference>
<comment type="caution">
    <text evidence="1">The sequence shown here is derived from an EMBL/GenBank/DDBJ whole genome shotgun (WGS) entry which is preliminary data.</text>
</comment>
<dbReference type="AlphaFoldDB" id="A0AAU9PUZ5"/>
<keyword evidence="2" id="KW-1185">Reference proteome</keyword>
<accession>A0AAU9PUZ5</accession>
<sequence length="74" mass="8444">MSSPVKINSVFRAERSSRETGNKCGVGLKPDVVGLPLKDWSLTEHKTTTCYLCMNCAHPLFDLLLQRWFDERLC</sequence>
<evidence type="ECO:0000313" key="1">
    <source>
        <dbReference type="EMBL" id="CAH1453793.1"/>
    </source>
</evidence>
<dbReference type="EMBL" id="CAKMRJ010005745">
    <property type="protein sequence ID" value="CAH1453793.1"/>
    <property type="molecule type" value="Genomic_DNA"/>
</dbReference>
<proteinExistence type="predicted"/>